<gene>
    <name evidence="4" type="primary">LOC106812534</name>
</gene>
<dbReference type="InterPro" id="IPR059238">
    <property type="entry name" value="UBX1_UBXN9"/>
</dbReference>
<reference evidence="4" key="1">
    <citation type="submission" date="2025-08" db="UniProtKB">
        <authorList>
            <consortium name="RefSeq"/>
        </authorList>
    </citation>
    <scope>IDENTIFICATION</scope>
</reference>
<feature type="region of interest" description="Disordered" evidence="1">
    <location>
        <begin position="447"/>
        <end position="522"/>
    </location>
</feature>
<feature type="compositionally biased region" description="Polar residues" evidence="1">
    <location>
        <begin position="770"/>
        <end position="798"/>
    </location>
</feature>
<evidence type="ECO:0000313" key="3">
    <source>
        <dbReference type="Proteomes" id="UP000695022"/>
    </source>
</evidence>
<proteinExistence type="predicted"/>
<keyword evidence="3" id="KW-1185">Reference proteome</keyword>
<dbReference type="InterPro" id="IPR021569">
    <property type="entry name" value="TUG-UBL1"/>
</dbReference>
<dbReference type="InterPro" id="IPR029071">
    <property type="entry name" value="Ubiquitin-like_domsf"/>
</dbReference>
<organism evidence="3 4">
    <name type="scientific">Priapulus caudatus</name>
    <name type="common">Priapulid worm</name>
    <dbReference type="NCBI Taxonomy" id="37621"/>
    <lineage>
        <taxon>Eukaryota</taxon>
        <taxon>Metazoa</taxon>
        <taxon>Ecdysozoa</taxon>
        <taxon>Scalidophora</taxon>
        <taxon>Priapulida</taxon>
        <taxon>Priapulimorpha</taxon>
        <taxon>Priapulimorphida</taxon>
        <taxon>Priapulidae</taxon>
        <taxon>Priapulus</taxon>
    </lineage>
</organism>
<evidence type="ECO:0000259" key="2">
    <source>
        <dbReference type="Pfam" id="PF11470"/>
    </source>
</evidence>
<evidence type="ECO:0000256" key="1">
    <source>
        <dbReference type="SAM" id="MobiDB-lite"/>
    </source>
</evidence>
<feature type="domain" description="TUG ubiquitin-like" evidence="2">
    <location>
        <begin position="27"/>
        <end position="54"/>
    </location>
</feature>
<dbReference type="Gene3D" id="3.10.20.90">
    <property type="entry name" value="Phosphatidylinositol 3-kinase Catalytic Subunit, Chain A, domain 1"/>
    <property type="match status" value="2"/>
</dbReference>
<accession>A0ABM1EI95</accession>
<dbReference type="PANTHER" id="PTHR46467">
    <property type="entry name" value="TETHER CONTAINING UBX DOMAIN FOR GLUT4"/>
    <property type="match status" value="1"/>
</dbReference>
<dbReference type="Pfam" id="PF11470">
    <property type="entry name" value="TUG-UBL1"/>
    <property type="match status" value="2"/>
</dbReference>
<feature type="region of interest" description="Disordered" evidence="1">
    <location>
        <begin position="184"/>
        <end position="255"/>
    </location>
</feature>
<dbReference type="SUPFAM" id="SSF54236">
    <property type="entry name" value="Ubiquitin-like"/>
    <property type="match status" value="3"/>
</dbReference>
<dbReference type="CDD" id="cd17075">
    <property type="entry name" value="UBX1_UBXN9"/>
    <property type="match status" value="2"/>
</dbReference>
<name>A0ABM1EI95_PRICU</name>
<dbReference type="Proteomes" id="UP000695022">
    <property type="component" value="Unplaced"/>
</dbReference>
<feature type="domain" description="TUG ubiquitin-like" evidence="2">
    <location>
        <begin position="289"/>
        <end position="317"/>
    </location>
</feature>
<dbReference type="GeneID" id="106812534"/>
<sequence>MTSVVVLCPNGRRVNVHVTPSTALLQLIGHGRKVLDTDTLFRFANLPNKAQLEMVSASHACARSDTAVTVALQLEDGQRLQADFKPTVSVWDILQHWEHENSGLHGSLCRRADDVAGTSLHPVCTYLQREIVGERSLQTTSLKSLGLTKGRALIRLVHRGVAASVMADIDREADARMQREAKLDERVKVTQRSSDGVQAENREGEEKRVEAKNREEANNTEEANNREAENREEAEKRVEAEKRREADARSVVPRTTQSFAASTTCEPLFSWEQQQPRYYFPDSMYIMKCVFRHGRKVLDTDTLFRFANLPNKAQLEMVSASHACARSDTAVTVALQLEDGQRLQADFKPTVSVWDILQHWEHENSGLHGSLCRRADDVAGTSLHPVCTYLQREIVGERSLQTTSLKSLGLTKGRALIRLVHRGVAASVMADIDREADARMQREAKLDERVKVTQRSSDGVQAENREGEEKRVEAKNREEANNTEEANNREAENREEAEKRVEAEKRREADARSVVPRTTQSFAASTTSEPLFSWEQQQGVSDLLTTARNFFASESRNVVPQPSFSQPVPQYTEFKFPEETKGQDLYVNELSESYRKQQANSQACDRETVVYRLDDVPASMKVGDLDPGDKFFEFTVEDVRKRMADLKHESVCVYKYVALRVNFCYHLCFTVGTLRKFVMQLLAEKDLPFYLYTAPPKVVLSDDAGLLLESGLAPAAVVHFGCEQQLDVYLSAEATESSSSMLAAEDVASKWLNAGDQRPADDDARASAALPSNQQPPQSAVSTATESAAQQGNSQSKRPNSRPGSGGMTPKWFKPGK</sequence>
<feature type="region of interest" description="Disordered" evidence="1">
    <location>
        <begin position="754"/>
        <end position="817"/>
    </location>
</feature>
<feature type="compositionally biased region" description="Basic and acidic residues" evidence="1">
    <location>
        <begin position="463"/>
        <end position="511"/>
    </location>
</feature>
<dbReference type="RefSeq" id="XP_014671916.1">
    <property type="nucleotide sequence ID" value="XM_014816430.1"/>
</dbReference>
<dbReference type="PANTHER" id="PTHR46467:SF1">
    <property type="entry name" value="TETHER CONTAINING UBX DOMAIN FOR GLUT4"/>
    <property type="match status" value="1"/>
</dbReference>
<protein>
    <submittedName>
        <fullName evidence="4">Tether containing UBX domain for GLUT4-like</fullName>
    </submittedName>
</protein>
<evidence type="ECO:0000313" key="4">
    <source>
        <dbReference type="RefSeq" id="XP_014671916.1"/>
    </source>
</evidence>
<feature type="compositionally biased region" description="Basic and acidic residues" evidence="1">
    <location>
        <begin position="200"/>
        <end position="248"/>
    </location>
</feature>